<dbReference type="InterPro" id="IPR022270">
    <property type="entry name" value="Blh_diox"/>
</dbReference>
<keyword evidence="1" id="KW-0472">Membrane</keyword>
<organism evidence="2 3">
    <name type="scientific">Williamsia serinedens</name>
    <dbReference type="NCBI Taxonomy" id="391736"/>
    <lineage>
        <taxon>Bacteria</taxon>
        <taxon>Bacillati</taxon>
        <taxon>Actinomycetota</taxon>
        <taxon>Actinomycetes</taxon>
        <taxon>Mycobacteriales</taxon>
        <taxon>Nocardiaceae</taxon>
        <taxon>Williamsia</taxon>
    </lineage>
</organism>
<dbReference type="NCBIfam" id="TIGR03753">
    <property type="entry name" value="blh_monoox"/>
    <property type="match status" value="1"/>
</dbReference>
<keyword evidence="3" id="KW-1185">Reference proteome</keyword>
<evidence type="ECO:0000256" key="1">
    <source>
        <dbReference type="SAM" id="Phobius"/>
    </source>
</evidence>
<proteinExistence type="predicted"/>
<evidence type="ECO:0000313" key="3">
    <source>
        <dbReference type="Proteomes" id="UP001205740"/>
    </source>
</evidence>
<protein>
    <submittedName>
        <fullName evidence="2">Beta-carotene 15,15'-monooxygenase, Brp/Blh family</fullName>
    </submittedName>
</protein>
<dbReference type="EMBL" id="JAMTCG010000002">
    <property type="protein sequence ID" value="MCP2159675.1"/>
    <property type="molecule type" value="Genomic_DNA"/>
</dbReference>
<name>A0ABT1GXJ0_9NOCA</name>
<dbReference type="RefSeq" id="WP_253653298.1">
    <property type="nucleotide sequence ID" value="NZ_BAAAOE010000001.1"/>
</dbReference>
<dbReference type="Pfam" id="PF15461">
    <property type="entry name" value="BCD"/>
    <property type="match status" value="1"/>
</dbReference>
<feature type="transmembrane region" description="Helical" evidence="1">
    <location>
        <begin position="95"/>
        <end position="113"/>
    </location>
</feature>
<feature type="transmembrane region" description="Helical" evidence="1">
    <location>
        <begin position="163"/>
        <end position="188"/>
    </location>
</feature>
<keyword evidence="1" id="KW-1133">Transmembrane helix</keyword>
<gene>
    <name evidence="2" type="ORF">LX12_000854</name>
</gene>
<sequence>MRITPVSVVSGTALVTRVSLAVGGAVAVVADRLVPDPSPILWTLVGLGIVLGVPHGALDHLIAAQVAGVRRVTAAVLYAGLAVAAWVALQWGGPVPLAIMIVASIVHFGLGEVEVSSLSLRRNPVRQIAVMLAGAGCLILPLARGGPGWDDTLHALSPSLADVLAVGAVRWSLVGLWVVGAAVVVALAVTERTWSAVADVLVVGAVGALVDPLTAFALWFGVWHGPRHMARLVARDVERGASPSGALRSLVRRAAPATAGAVVTLGVVVGVVLSAGSSYAAVAAALTVLLALTAPHMLVVAALDASARRRARAPIASRGGSISADWDG</sequence>
<accession>A0ABT1GXJ0</accession>
<feature type="transmembrane region" description="Helical" evidence="1">
    <location>
        <begin position="69"/>
        <end position="89"/>
    </location>
</feature>
<dbReference type="Proteomes" id="UP001205740">
    <property type="component" value="Unassembled WGS sequence"/>
</dbReference>
<feature type="transmembrane region" description="Helical" evidence="1">
    <location>
        <begin position="39"/>
        <end position="57"/>
    </location>
</feature>
<feature type="transmembrane region" description="Helical" evidence="1">
    <location>
        <begin position="200"/>
        <end position="222"/>
    </location>
</feature>
<evidence type="ECO:0000313" key="2">
    <source>
        <dbReference type="EMBL" id="MCP2159675.1"/>
    </source>
</evidence>
<keyword evidence="1" id="KW-0812">Transmembrane</keyword>
<feature type="transmembrane region" description="Helical" evidence="1">
    <location>
        <begin position="125"/>
        <end position="143"/>
    </location>
</feature>
<comment type="caution">
    <text evidence="2">The sequence shown here is derived from an EMBL/GenBank/DDBJ whole genome shotgun (WGS) entry which is preliminary data.</text>
</comment>
<feature type="transmembrane region" description="Helical" evidence="1">
    <location>
        <begin position="279"/>
        <end position="303"/>
    </location>
</feature>
<reference evidence="2 3" key="1">
    <citation type="submission" date="2022-06" db="EMBL/GenBank/DDBJ databases">
        <title>Genomic Encyclopedia of Archaeal and Bacterial Type Strains, Phase II (KMG-II): from individual species to whole genera.</title>
        <authorList>
            <person name="Goeker M."/>
        </authorList>
    </citation>
    <scope>NUCLEOTIDE SEQUENCE [LARGE SCALE GENOMIC DNA]</scope>
    <source>
        <strain evidence="2 3">DSM 45037</strain>
    </source>
</reference>